<dbReference type="Pfam" id="PF25209">
    <property type="entry name" value="Phage_capsid_4"/>
    <property type="match status" value="1"/>
</dbReference>
<dbReference type="KEGG" id="vg:55813770"/>
<reference evidence="1 2" key="1">
    <citation type="submission" date="2019-07" db="EMBL/GenBank/DDBJ databases">
        <authorList>
            <person name="Stoner T.H."/>
            <person name="Garlena R.A."/>
            <person name="Russell D.A."/>
            <person name="Pope W.H."/>
            <person name="Jacobs-Sera D."/>
            <person name="Hatfull G.F."/>
        </authorList>
    </citation>
    <scope>NUCLEOTIDE SEQUENCE [LARGE SCALE GENOMIC DNA]</scope>
</reference>
<evidence type="ECO:0000313" key="1">
    <source>
        <dbReference type="EMBL" id="QFG09551.1"/>
    </source>
</evidence>
<organism evidence="1 2">
    <name type="scientific">Arthrobacter phage TripleJ</name>
    <dbReference type="NCBI Taxonomy" id="2599838"/>
    <lineage>
        <taxon>Viruses</taxon>
        <taxon>Duplodnaviria</taxon>
        <taxon>Heunggongvirae</taxon>
        <taxon>Uroviricota</taxon>
        <taxon>Caudoviricetes</taxon>
        <taxon>Triplejayvirus</taxon>
        <taxon>Triplejayvirus tripleJ</taxon>
    </lineage>
</organism>
<dbReference type="Proteomes" id="UP000325735">
    <property type="component" value="Segment"/>
</dbReference>
<protein>
    <submittedName>
        <fullName evidence="1">Major capsid protein</fullName>
    </submittedName>
</protein>
<dbReference type="GeneID" id="55813770"/>
<gene>
    <name evidence="1" type="primary">7</name>
    <name evidence="1" type="ORF">PBI_TRIPLEJ_7</name>
</gene>
<dbReference type="EMBL" id="MN234178">
    <property type="protein sequence ID" value="QFG09551.1"/>
    <property type="molecule type" value="Genomic_DNA"/>
</dbReference>
<proteinExistence type="predicted"/>
<keyword evidence="2" id="KW-1185">Reference proteome</keyword>
<accession>A0A5J6TFC4</accession>
<dbReference type="RefSeq" id="YP_009884410.1">
    <property type="nucleotide sequence ID" value="NC_049470.1"/>
</dbReference>
<sequence length="357" mass="38356">MTMDLFDNKGWRKAPTHAERVFEAAKFFGTGRTGGPIAQAEVAEAFSTSDFPILLGAAFTKKAVAAQKAAVDEFDPVLTHTTAPDFERHKLIDLWSGDEFEKVGQGEEYKGGTLNETELTHGTGKYGKSYGLTFELRLRRTFSDLANFPALLGSGAVKAKNSAVAQLLVEAGAWDPAFFGTVDNVALTPENLDAALKVLALREDHRGDLVDTTNLVLMVGPALQSEANRILNADKITMEVTVGSKVTKTEIANPFRGVVTLLVSRRLGKELAANQGKAWALVQGKGSTLPSIIDTGLDGHDGNVDIRVKRDQGESVSGGQVPVEEGSFNDDTIWYRGRNFFGIDKGFTTGVYASNGG</sequence>
<name>A0A5J6TFC4_9CAUD</name>
<evidence type="ECO:0000313" key="2">
    <source>
        <dbReference type="Proteomes" id="UP000325735"/>
    </source>
</evidence>